<dbReference type="EMBL" id="QFPW01000009">
    <property type="protein sequence ID" value="PZQ48962.1"/>
    <property type="molecule type" value="Genomic_DNA"/>
</dbReference>
<dbReference type="InterPro" id="IPR050361">
    <property type="entry name" value="MPP/UQCRC_Complex"/>
</dbReference>
<dbReference type="InterPro" id="IPR007863">
    <property type="entry name" value="Peptidase_M16_C"/>
</dbReference>
<comment type="caution">
    <text evidence="3">The sequence shown here is derived from an EMBL/GenBank/DDBJ whole genome shotgun (WGS) entry which is preliminary data.</text>
</comment>
<proteinExistence type="predicted"/>
<dbReference type="PANTHER" id="PTHR11851">
    <property type="entry name" value="METALLOPROTEASE"/>
    <property type="match status" value="1"/>
</dbReference>
<dbReference type="Gene3D" id="3.30.830.10">
    <property type="entry name" value="Metalloenzyme, LuxS/M16 peptidase-like"/>
    <property type="match status" value="2"/>
</dbReference>
<feature type="domain" description="Peptidase M16 C-terminal" evidence="2">
    <location>
        <begin position="191"/>
        <end position="363"/>
    </location>
</feature>
<evidence type="ECO:0000259" key="2">
    <source>
        <dbReference type="Pfam" id="PF05193"/>
    </source>
</evidence>
<dbReference type="Proteomes" id="UP000249185">
    <property type="component" value="Unassembled WGS sequence"/>
</dbReference>
<name>A0A2W5N647_RHOSU</name>
<dbReference type="AlphaFoldDB" id="A0A2W5N647"/>
<organism evidence="3 4">
    <name type="scientific">Rhodovulum sulfidophilum</name>
    <name type="common">Rhodobacter sulfidophilus</name>
    <dbReference type="NCBI Taxonomy" id="35806"/>
    <lineage>
        <taxon>Bacteria</taxon>
        <taxon>Pseudomonadati</taxon>
        <taxon>Pseudomonadota</taxon>
        <taxon>Alphaproteobacteria</taxon>
        <taxon>Rhodobacterales</taxon>
        <taxon>Paracoccaceae</taxon>
        <taxon>Rhodovulum</taxon>
    </lineage>
</organism>
<dbReference type="PANTHER" id="PTHR11851:SF224">
    <property type="entry name" value="PROCESSING PROTEASE"/>
    <property type="match status" value="1"/>
</dbReference>
<evidence type="ECO:0000313" key="3">
    <source>
        <dbReference type="EMBL" id="PZQ48962.1"/>
    </source>
</evidence>
<accession>A0A2W5N647</accession>
<dbReference type="GO" id="GO:0046872">
    <property type="term" value="F:metal ion binding"/>
    <property type="evidence" value="ECO:0007669"/>
    <property type="project" value="InterPro"/>
</dbReference>
<gene>
    <name evidence="3" type="ORF">DI556_12465</name>
</gene>
<evidence type="ECO:0000313" key="4">
    <source>
        <dbReference type="Proteomes" id="UP000249185"/>
    </source>
</evidence>
<dbReference type="InterPro" id="IPR011249">
    <property type="entry name" value="Metalloenz_LuxS/M16"/>
</dbReference>
<dbReference type="Pfam" id="PF05193">
    <property type="entry name" value="Peptidase_M16_C"/>
    <property type="match status" value="1"/>
</dbReference>
<protein>
    <submittedName>
        <fullName evidence="3">Peptidase M16</fullName>
    </submittedName>
</protein>
<evidence type="ECO:0000256" key="1">
    <source>
        <dbReference type="SAM" id="SignalP"/>
    </source>
</evidence>
<feature type="signal peptide" evidence="1">
    <location>
        <begin position="1"/>
        <end position="23"/>
    </location>
</feature>
<keyword evidence="1" id="KW-0732">Signal</keyword>
<feature type="chain" id="PRO_5016146968" evidence="1">
    <location>
        <begin position="24"/>
        <end position="439"/>
    </location>
</feature>
<sequence>MSAVLRLGAAALVALGLGVPARAAIEITEVTSPGGIKAWLTEDHSIPMITLESSFLGGAVLDPAGQEGACALMTSLLAEGAGGLDSTAFAERREDLATRFGFDCGRDDVAVSLTMLSENSAASVDLLRAALVEPDFDPSAIERVRAQLVAGIEADAADPASIAGRAFSALAYPGHPYARPSQGTVDSVKALDRAAILAAHDAVLARDRLRVAVVGDITPEALAPMLDRLFGALPATGPDLPPVAEPKLPGGLRVIDFDVPQSQMIFGQHGLPRDDPDFVPAFVMDYILGGGGLGSRLSTEVREKRGLTYGIGTMLVPNDFGALYLGHFGTANATAGMAIDLVRAEWTRMAEGVTQEELDAAKQFLTGAYPLKFSDNARIAQQLLGIQVAGLGIDYVNARNGLVEAVTREDIARVAKRLLDTDELTFVVVGRPEGLPAGD</sequence>
<reference evidence="3 4" key="1">
    <citation type="submission" date="2017-08" db="EMBL/GenBank/DDBJ databases">
        <title>Infants hospitalized years apart are colonized by the same room-sourced microbial strains.</title>
        <authorList>
            <person name="Brooks B."/>
            <person name="Olm M.R."/>
            <person name="Firek B.A."/>
            <person name="Baker R."/>
            <person name="Thomas B.C."/>
            <person name="Morowitz M.J."/>
            <person name="Banfield J.F."/>
        </authorList>
    </citation>
    <scope>NUCLEOTIDE SEQUENCE [LARGE SCALE GENOMIC DNA]</scope>
    <source>
        <strain evidence="3">S2_005_002_R2_34</strain>
    </source>
</reference>
<dbReference type="SUPFAM" id="SSF63411">
    <property type="entry name" value="LuxS/MPP-like metallohydrolase"/>
    <property type="match status" value="2"/>
</dbReference>